<gene>
    <name evidence="2" type="ORF">ABVK25_000292</name>
</gene>
<feature type="compositionally biased region" description="Basic residues" evidence="1">
    <location>
        <begin position="51"/>
        <end position="68"/>
    </location>
</feature>
<comment type="caution">
    <text evidence="2">The sequence shown here is derived from an EMBL/GenBank/DDBJ whole genome shotgun (WGS) entry which is preliminary data.</text>
</comment>
<feature type="region of interest" description="Disordered" evidence="1">
    <location>
        <begin position="1"/>
        <end position="173"/>
    </location>
</feature>
<evidence type="ECO:0000313" key="2">
    <source>
        <dbReference type="EMBL" id="KAL2059000.1"/>
    </source>
</evidence>
<name>A0ABR4BMI7_9LECA</name>
<evidence type="ECO:0000313" key="3">
    <source>
        <dbReference type="Proteomes" id="UP001590951"/>
    </source>
</evidence>
<dbReference type="EMBL" id="JBHFEH010000001">
    <property type="protein sequence ID" value="KAL2059000.1"/>
    <property type="molecule type" value="Genomic_DNA"/>
</dbReference>
<reference evidence="2 3" key="1">
    <citation type="submission" date="2024-09" db="EMBL/GenBank/DDBJ databases">
        <title>Rethinking Asexuality: The Enigmatic Case of Functional Sexual Genes in Lepraria (Stereocaulaceae).</title>
        <authorList>
            <person name="Doellman M."/>
            <person name="Sun Y."/>
            <person name="Barcenas-Pena A."/>
            <person name="Lumbsch H.T."/>
            <person name="Grewe F."/>
        </authorList>
    </citation>
    <scope>NUCLEOTIDE SEQUENCE [LARGE SCALE GENOMIC DNA]</scope>
    <source>
        <strain evidence="2 3">Grewe 0041</strain>
    </source>
</reference>
<feature type="compositionally biased region" description="Polar residues" evidence="1">
    <location>
        <begin position="110"/>
        <end position="120"/>
    </location>
</feature>
<dbReference type="Proteomes" id="UP001590951">
    <property type="component" value="Unassembled WGS sequence"/>
</dbReference>
<organism evidence="2 3">
    <name type="scientific">Lepraria finkii</name>
    <dbReference type="NCBI Taxonomy" id="1340010"/>
    <lineage>
        <taxon>Eukaryota</taxon>
        <taxon>Fungi</taxon>
        <taxon>Dikarya</taxon>
        <taxon>Ascomycota</taxon>
        <taxon>Pezizomycotina</taxon>
        <taxon>Lecanoromycetes</taxon>
        <taxon>OSLEUM clade</taxon>
        <taxon>Lecanoromycetidae</taxon>
        <taxon>Lecanorales</taxon>
        <taxon>Lecanorineae</taxon>
        <taxon>Stereocaulaceae</taxon>
        <taxon>Lepraria</taxon>
    </lineage>
</organism>
<sequence length="193" mass="21217">MAAPAPQGDPGPSSRESSVATHLPAPHRPTEALLNTQSTTDMFAGGDPHASGKKRRNHRGGKKKKNRRQSFLPGTQEGSMDPPRSSHGMDEPQNSSAARPPMYRLGQSGGRNLSETSLDSNALLDHRDHPPMRQRRDSRVLPSAFGRQSNRDLTSGFRPHASRNSSHDAQGHRPRHCLVLTIRQEGESEGKMW</sequence>
<evidence type="ECO:0000256" key="1">
    <source>
        <dbReference type="SAM" id="MobiDB-lite"/>
    </source>
</evidence>
<keyword evidence="3" id="KW-1185">Reference proteome</keyword>
<protein>
    <submittedName>
        <fullName evidence="2">Uncharacterized protein</fullName>
    </submittedName>
</protein>
<accession>A0ABR4BMI7</accession>
<feature type="compositionally biased region" description="Basic and acidic residues" evidence="1">
    <location>
        <begin position="124"/>
        <end position="139"/>
    </location>
</feature>
<proteinExistence type="predicted"/>